<evidence type="ECO:0000313" key="2">
    <source>
        <dbReference type="Proteomes" id="UP000663879"/>
    </source>
</evidence>
<gene>
    <name evidence="1" type="ORF">OXX778_LOCUS6967</name>
</gene>
<dbReference type="AlphaFoldDB" id="A0A813T867"/>
<dbReference type="EMBL" id="CAJNOC010000860">
    <property type="protein sequence ID" value="CAF0810918.1"/>
    <property type="molecule type" value="Genomic_DNA"/>
</dbReference>
<name>A0A813T867_9BILA</name>
<accession>A0A813T867</accession>
<keyword evidence="2" id="KW-1185">Reference proteome</keyword>
<protein>
    <submittedName>
        <fullName evidence="1">Uncharacterized protein</fullName>
    </submittedName>
</protein>
<dbReference type="Proteomes" id="UP000663879">
    <property type="component" value="Unassembled WGS sequence"/>
</dbReference>
<proteinExistence type="predicted"/>
<comment type="caution">
    <text evidence="1">The sequence shown here is derived from an EMBL/GenBank/DDBJ whole genome shotgun (WGS) entry which is preliminary data.</text>
</comment>
<sequence length="72" mass="8644">MAKMNKGMDKQINHLGLRNQRKEFKIKLKKLMTLNRTIYEELNSDNLIIPNELVNKIFNLKLNSHKFNQNFK</sequence>
<evidence type="ECO:0000313" key="1">
    <source>
        <dbReference type="EMBL" id="CAF0810918.1"/>
    </source>
</evidence>
<reference evidence="1" key="1">
    <citation type="submission" date="2021-02" db="EMBL/GenBank/DDBJ databases">
        <authorList>
            <person name="Nowell W R."/>
        </authorList>
    </citation>
    <scope>NUCLEOTIDE SEQUENCE</scope>
    <source>
        <strain evidence="1">Ploen Becks lab</strain>
    </source>
</reference>
<organism evidence="1 2">
    <name type="scientific">Brachionus calyciflorus</name>
    <dbReference type="NCBI Taxonomy" id="104777"/>
    <lineage>
        <taxon>Eukaryota</taxon>
        <taxon>Metazoa</taxon>
        <taxon>Spiralia</taxon>
        <taxon>Gnathifera</taxon>
        <taxon>Rotifera</taxon>
        <taxon>Eurotatoria</taxon>
        <taxon>Monogononta</taxon>
        <taxon>Pseudotrocha</taxon>
        <taxon>Ploima</taxon>
        <taxon>Brachionidae</taxon>
        <taxon>Brachionus</taxon>
    </lineage>
</organism>